<gene>
    <name evidence="3" type="ORF">COR51_25925</name>
    <name evidence="2" type="ORF">ECB94_17410</name>
</gene>
<dbReference type="AlphaFoldDB" id="A0A2S9ZG74"/>
<evidence type="ECO:0000313" key="2">
    <source>
        <dbReference type="EMBL" id="AYV22925.1"/>
    </source>
</evidence>
<reference evidence="3 4" key="2">
    <citation type="submission" date="2018-03" db="EMBL/GenBank/DDBJ databases">
        <title>Genetic Diversity and Phenotypic Plasticity of AHL Mediated Quorum Sensing in Environmental Strains of Vibrio mediterranei.</title>
        <authorList>
            <person name="Lantoine F."/>
            <person name="Vouve F."/>
        </authorList>
    </citation>
    <scope>NUCLEOTIDE SEQUENCE [LARGE SCALE GENOMIC DNA]</scope>
    <source>
        <strain evidence="3 4">17LN0615E</strain>
    </source>
</reference>
<feature type="chain" id="PRO_5044580429" description="DUF4402 domain-containing protein" evidence="1">
    <location>
        <begin position="23"/>
        <end position="159"/>
    </location>
</feature>
<evidence type="ECO:0000313" key="3">
    <source>
        <dbReference type="EMBL" id="PRQ64760.1"/>
    </source>
</evidence>
<reference evidence="3" key="1">
    <citation type="submission" date="2017-09" db="EMBL/GenBank/DDBJ databases">
        <authorList>
            <person name="Girard L."/>
            <person name="Lami R."/>
            <person name="Suzuki M."/>
            <person name="Baudart J."/>
        </authorList>
    </citation>
    <scope>NUCLEOTIDE SEQUENCE</scope>
    <source>
        <strain evidence="3">17LN0615E</strain>
    </source>
</reference>
<name>A0A2S9ZG74_9VIBR</name>
<evidence type="ECO:0000256" key="1">
    <source>
        <dbReference type="SAM" id="SignalP"/>
    </source>
</evidence>
<dbReference type="EMBL" id="CP033577">
    <property type="protein sequence ID" value="AYV22925.1"/>
    <property type="molecule type" value="Genomic_DNA"/>
</dbReference>
<dbReference type="Proteomes" id="UP000238163">
    <property type="component" value="Unassembled WGS sequence"/>
</dbReference>
<evidence type="ECO:0000313" key="4">
    <source>
        <dbReference type="Proteomes" id="UP000238163"/>
    </source>
</evidence>
<feature type="signal peptide" evidence="1">
    <location>
        <begin position="1"/>
        <end position="22"/>
    </location>
</feature>
<evidence type="ECO:0000313" key="5">
    <source>
        <dbReference type="Proteomes" id="UP000279760"/>
    </source>
</evidence>
<dbReference type="EMBL" id="NWTN01000036">
    <property type="protein sequence ID" value="PRQ64760.1"/>
    <property type="molecule type" value="Genomic_DNA"/>
</dbReference>
<evidence type="ECO:0008006" key="6">
    <source>
        <dbReference type="Google" id="ProtNLM"/>
    </source>
</evidence>
<reference evidence="2 5" key="3">
    <citation type="submission" date="2018-11" db="EMBL/GenBank/DDBJ databases">
        <title>Complete Genome Sequence of Vbrio mediterranei 117-T6: a Potential Pathogen Bacteria Isolated from the Conchocelis of Pyropia.</title>
        <authorList>
            <person name="Liu Q."/>
        </authorList>
    </citation>
    <scope>NUCLEOTIDE SEQUENCE [LARGE SCALE GENOMIC DNA]</scope>
    <source>
        <strain evidence="2 5">117-T6</strain>
    </source>
</reference>
<organism evidence="2 5">
    <name type="scientific">Vibrio mediterranei</name>
    <dbReference type="NCBI Taxonomy" id="689"/>
    <lineage>
        <taxon>Bacteria</taxon>
        <taxon>Pseudomonadati</taxon>
        <taxon>Pseudomonadota</taxon>
        <taxon>Gammaproteobacteria</taxon>
        <taxon>Vibrionales</taxon>
        <taxon>Vibrionaceae</taxon>
        <taxon>Vibrio</taxon>
    </lineage>
</organism>
<dbReference type="Proteomes" id="UP000279760">
    <property type="component" value="Chromosome 1"/>
</dbReference>
<accession>A0A2S9ZG74</accession>
<sequence length="159" mass="18345">MFRLVTNCWVLALLLLSTTCLAENNDAQLRFRADIPARCGIEVIDAEGELSFGEDYDLREIRLRLVHNIPHGSVILRLKNADFGGLESSLPSEKFRFQIDVPQRYEGDINYWRNGIQIEKDQLNPDQIIEIRARVDIDESMAPAGEHMMRLDWESLCVR</sequence>
<keyword evidence="1" id="KW-0732">Signal</keyword>
<proteinExistence type="predicted"/>
<protein>
    <recommendedName>
        <fullName evidence="6">DUF4402 domain-containing protein</fullName>
    </recommendedName>
</protein>
<dbReference type="RefSeq" id="WP_006071408.1">
    <property type="nucleotide sequence ID" value="NZ_CP033577.1"/>
</dbReference>
<keyword evidence="4" id="KW-1185">Reference proteome</keyword>